<dbReference type="InterPro" id="IPR041490">
    <property type="entry name" value="KstR2_TetR_C"/>
</dbReference>
<dbReference type="Pfam" id="PF17932">
    <property type="entry name" value="TetR_C_24"/>
    <property type="match status" value="1"/>
</dbReference>
<dbReference type="Gene3D" id="1.10.10.60">
    <property type="entry name" value="Homeodomain-like"/>
    <property type="match status" value="1"/>
</dbReference>
<gene>
    <name evidence="5" type="ORF">CQU01_07770</name>
</gene>
<dbReference type="Proteomes" id="UP000321491">
    <property type="component" value="Unassembled WGS sequence"/>
</dbReference>
<dbReference type="InterPro" id="IPR036271">
    <property type="entry name" value="Tet_transcr_reg_TetR-rel_C_sf"/>
</dbReference>
<keyword evidence="6" id="KW-1185">Reference proteome</keyword>
<proteinExistence type="predicted"/>
<feature type="DNA-binding region" description="H-T-H motif" evidence="3">
    <location>
        <begin position="31"/>
        <end position="50"/>
    </location>
</feature>
<evidence type="ECO:0000256" key="1">
    <source>
        <dbReference type="ARBA" id="ARBA00022491"/>
    </source>
</evidence>
<dbReference type="PANTHER" id="PTHR43479">
    <property type="entry name" value="ACREF/ENVCD OPERON REPRESSOR-RELATED"/>
    <property type="match status" value="1"/>
</dbReference>
<evidence type="ECO:0000313" key="6">
    <source>
        <dbReference type="Proteomes" id="UP000321491"/>
    </source>
</evidence>
<dbReference type="SUPFAM" id="SSF48498">
    <property type="entry name" value="Tetracyclin repressor-like, C-terminal domain"/>
    <property type="match status" value="1"/>
</dbReference>
<sequence length="195" mass="23121">MKGGYKISELKNEIIQTSLTLFDKYGFHGVSVNKIVSEVGTSKGGFYHYFSSKDEVLYLIHDEFISYALKKAYESFHKHKSPTNKLRDIINNFVKVFDLYHAHITVFYQEQIYLPNPYEMMIKKKRDQFRDIIIKTIQLGVESDEFRKELHPVITAMAILGMVNWIYRWYRKDGKKSIEEIAQYYEDMIIHAVIK</sequence>
<dbReference type="InterPro" id="IPR001647">
    <property type="entry name" value="HTH_TetR"/>
</dbReference>
<evidence type="ECO:0000313" key="5">
    <source>
        <dbReference type="EMBL" id="GEN30539.1"/>
    </source>
</evidence>
<dbReference type="SUPFAM" id="SSF46689">
    <property type="entry name" value="Homeodomain-like"/>
    <property type="match status" value="1"/>
</dbReference>
<dbReference type="PANTHER" id="PTHR43479:SF11">
    <property type="entry name" value="ACREF_ENVCD OPERON REPRESSOR-RELATED"/>
    <property type="match status" value="1"/>
</dbReference>
<dbReference type="RefSeq" id="WP_221261428.1">
    <property type="nucleotide sequence ID" value="NZ_BJXW01000008.1"/>
</dbReference>
<dbReference type="Pfam" id="PF00440">
    <property type="entry name" value="TetR_N"/>
    <property type="match status" value="1"/>
</dbReference>
<evidence type="ECO:0000256" key="3">
    <source>
        <dbReference type="PROSITE-ProRule" id="PRU00335"/>
    </source>
</evidence>
<feature type="domain" description="HTH tetR-type" evidence="4">
    <location>
        <begin position="8"/>
        <end position="68"/>
    </location>
</feature>
<dbReference type="PRINTS" id="PR00455">
    <property type="entry name" value="HTHTETR"/>
</dbReference>
<evidence type="ECO:0000259" key="4">
    <source>
        <dbReference type="PROSITE" id="PS50977"/>
    </source>
</evidence>
<dbReference type="EMBL" id="BJXW01000008">
    <property type="protein sequence ID" value="GEN30539.1"/>
    <property type="molecule type" value="Genomic_DNA"/>
</dbReference>
<protein>
    <submittedName>
        <fullName evidence="5">TetR family transcriptional regulator</fullName>
    </submittedName>
</protein>
<keyword evidence="2 3" id="KW-0238">DNA-binding</keyword>
<dbReference type="PROSITE" id="PS50977">
    <property type="entry name" value="HTH_TETR_2"/>
    <property type="match status" value="1"/>
</dbReference>
<accession>A0A511UVB0</accession>
<reference evidence="5 6" key="1">
    <citation type="submission" date="2019-07" db="EMBL/GenBank/DDBJ databases">
        <title>Whole genome shotgun sequence of Cerasibacillus quisquiliarum NBRC 102429.</title>
        <authorList>
            <person name="Hosoyama A."/>
            <person name="Uohara A."/>
            <person name="Ohji S."/>
            <person name="Ichikawa N."/>
        </authorList>
    </citation>
    <scope>NUCLEOTIDE SEQUENCE [LARGE SCALE GENOMIC DNA]</scope>
    <source>
        <strain evidence="5 6">NBRC 102429</strain>
    </source>
</reference>
<organism evidence="5 6">
    <name type="scientific">Cerasibacillus quisquiliarum</name>
    <dbReference type="NCBI Taxonomy" id="227865"/>
    <lineage>
        <taxon>Bacteria</taxon>
        <taxon>Bacillati</taxon>
        <taxon>Bacillota</taxon>
        <taxon>Bacilli</taxon>
        <taxon>Bacillales</taxon>
        <taxon>Bacillaceae</taxon>
        <taxon>Cerasibacillus</taxon>
    </lineage>
</organism>
<dbReference type="InterPro" id="IPR009057">
    <property type="entry name" value="Homeodomain-like_sf"/>
</dbReference>
<comment type="caution">
    <text evidence="5">The sequence shown here is derived from an EMBL/GenBank/DDBJ whole genome shotgun (WGS) entry which is preliminary data.</text>
</comment>
<dbReference type="GO" id="GO:0003677">
    <property type="term" value="F:DNA binding"/>
    <property type="evidence" value="ECO:0007669"/>
    <property type="project" value="UniProtKB-UniRule"/>
</dbReference>
<dbReference type="AlphaFoldDB" id="A0A511UVB0"/>
<dbReference type="Gene3D" id="1.10.357.10">
    <property type="entry name" value="Tetracycline Repressor, domain 2"/>
    <property type="match status" value="1"/>
</dbReference>
<dbReference type="InterPro" id="IPR050624">
    <property type="entry name" value="HTH-type_Tx_Regulator"/>
</dbReference>
<name>A0A511UVB0_9BACI</name>
<keyword evidence="1" id="KW-0678">Repressor</keyword>
<evidence type="ECO:0000256" key="2">
    <source>
        <dbReference type="ARBA" id="ARBA00023125"/>
    </source>
</evidence>